<keyword evidence="4" id="KW-1185">Reference proteome</keyword>
<dbReference type="SUPFAM" id="SSF54001">
    <property type="entry name" value="Cysteine proteinases"/>
    <property type="match status" value="1"/>
</dbReference>
<proteinExistence type="predicted"/>
<dbReference type="AlphaFoldDB" id="A0A7C9PLB9"/>
<evidence type="ECO:0000256" key="1">
    <source>
        <dbReference type="SAM" id="SignalP"/>
    </source>
</evidence>
<gene>
    <name evidence="3" type="ORF">G3T37_01890</name>
</gene>
<evidence type="ECO:0000313" key="3">
    <source>
        <dbReference type="EMBL" id="NEM90105.1"/>
    </source>
</evidence>
<evidence type="ECO:0000259" key="2">
    <source>
        <dbReference type="PROSITE" id="PS50911"/>
    </source>
</evidence>
<feature type="domain" description="Peptidase C51" evidence="2">
    <location>
        <begin position="39"/>
        <end position="158"/>
    </location>
</feature>
<dbReference type="InterPro" id="IPR007921">
    <property type="entry name" value="CHAP_dom"/>
</dbReference>
<dbReference type="Pfam" id="PF05257">
    <property type="entry name" value="CHAP"/>
    <property type="match status" value="1"/>
</dbReference>
<dbReference type="InterPro" id="IPR038765">
    <property type="entry name" value="Papain-like_cys_pep_sf"/>
</dbReference>
<dbReference type="EMBL" id="JAAGWZ010000001">
    <property type="protein sequence ID" value="NEM90105.1"/>
    <property type="molecule type" value="Genomic_DNA"/>
</dbReference>
<keyword evidence="1" id="KW-0732">Signal</keyword>
<comment type="caution">
    <text evidence="3">The sequence shown here is derived from an EMBL/GenBank/DDBJ whole genome shotgun (WGS) entry which is preliminary data.</text>
</comment>
<evidence type="ECO:0000313" key="4">
    <source>
        <dbReference type="Proteomes" id="UP000479756"/>
    </source>
</evidence>
<protein>
    <submittedName>
        <fullName evidence="3">CHAP domain-containing protein</fullName>
    </submittedName>
</protein>
<name>A0A7C9PLB9_9MICO</name>
<dbReference type="RefSeq" id="WP_163471781.1">
    <property type="nucleotide sequence ID" value="NZ_JAAGWZ010000001.1"/>
</dbReference>
<dbReference type="Proteomes" id="UP000479756">
    <property type="component" value="Unassembled WGS sequence"/>
</dbReference>
<dbReference type="Gene3D" id="2.60.40.2700">
    <property type="match status" value="1"/>
</dbReference>
<sequence>MQLSHGRTRALRVMMSTVAALAVVAGALVVAPAAYAGVDDYPAKWRSIPRDSTFDSWGEYNRECTSWVAWRLHGRNGFEMPFHADADQWGVKAKKLGYIVDRTPAVGAVAWWSWRHVAWVEAVNPDGSITIEEYNHGSTGKYDERTIPASWPTGGYIHFKDIATDFSDGKYISYAGRVYRMAGGAPIFVSNWADFGGKKVSAAATPAQWHSLRLVPADGTFLTAKPSGTIYRVVGGAPVMVSSWAAVGGSQPSVTVSDQDIAQAGPASSSSPYKHLRYFPADGSLVTTGSGADAQLYRITGGAADLVPAPPASGAQQPGVAIDPAALLAAGTALSGPASHLKGVLAGAKPTTAGQRLVRYVLTAHAGRWPTGSKVTFQWTRNGVPITQAHASRYRLRPADLRAHVSVIVTVAKPGFRSTTLTSSQTVAIRKL</sequence>
<accession>A0A7C9PLB9</accession>
<feature type="chain" id="PRO_5028932747" evidence="1">
    <location>
        <begin position="37"/>
        <end position="432"/>
    </location>
</feature>
<organism evidence="3 4">
    <name type="scientific">Galbitalea soli</name>
    <dbReference type="NCBI Taxonomy" id="1268042"/>
    <lineage>
        <taxon>Bacteria</taxon>
        <taxon>Bacillati</taxon>
        <taxon>Actinomycetota</taxon>
        <taxon>Actinomycetes</taxon>
        <taxon>Micrococcales</taxon>
        <taxon>Microbacteriaceae</taxon>
        <taxon>Galbitalea</taxon>
    </lineage>
</organism>
<feature type="signal peptide" evidence="1">
    <location>
        <begin position="1"/>
        <end position="36"/>
    </location>
</feature>
<dbReference type="Gene3D" id="3.90.1720.10">
    <property type="entry name" value="endopeptidase domain like (from Nostoc punctiforme)"/>
    <property type="match status" value="1"/>
</dbReference>
<dbReference type="PROSITE" id="PS50911">
    <property type="entry name" value="CHAP"/>
    <property type="match status" value="1"/>
</dbReference>
<reference evidence="3 4" key="1">
    <citation type="journal article" date="2014" name="Int. J. Syst. Evol. Microbiol.">
        <title>Description of Galbitalea soli gen. nov., sp. nov., and Frondihabitans sucicola sp. nov.</title>
        <authorList>
            <person name="Kim S.J."/>
            <person name="Lim J.M."/>
            <person name="Ahn J.H."/>
            <person name="Weon H.Y."/>
            <person name="Hamada M."/>
            <person name="Suzuki K."/>
            <person name="Ahn T.Y."/>
            <person name="Kwon S.W."/>
        </authorList>
    </citation>
    <scope>NUCLEOTIDE SEQUENCE [LARGE SCALE GENOMIC DNA]</scope>
    <source>
        <strain evidence="3 4">NBRC 108727</strain>
    </source>
</reference>